<dbReference type="Pfam" id="PF01047">
    <property type="entry name" value="MarR"/>
    <property type="match status" value="1"/>
</dbReference>
<dbReference type="EMBL" id="CP000302">
    <property type="protein sequence ID" value="ABE56457.1"/>
    <property type="molecule type" value="Genomic_DNA"/>
</dbReference>
<dbReference type="PANTHER" id="PTHR42756:SF1">
    <property type="entry name" value="TRANSCRIPTIONAL REPRESSOR OF EMRAB OPERON"/>
    <property type="match status" value="1"/>
</dbReference>
<dbReference type="InterPro" id="IPR036388">
    <property type="entry name" value="WH-like_DNA-bd_sf"/>
</dbReference>
<dbReference type="Gene3D" id="1.10.10.10">
    <property type="entry name" value="Winged helix-like DNA-binding domain superfamily/Winged helix DNA-binding domain"/>
    <property type="match status" value="1"/>
</dbReference>
<dbReference type="InterPro" id="IPR036390">
    <property type="entry name" value="WH_DNA-bd_sf"/>
</dbReference>
<sequence>MLNPKYKVLIEEANARGKDHVSMQLCGELLSLNQVIVEQCSERVGQHALSEGRFVVMLLLYNMGELTPSELSSMTGLTRSAMTSVMDFLEKHQYAVRNMGSADRRSFTVSMIDNGKVFFEQVLESQLDWLACLSDSLDADEKQQFLHLTRKIALGLKQD</sequence>
<gene>
    <name evidence="5" type="ordered locus">Sden_3181</name>
</gene>
<name>Q12JB9_SHEDO</name>
<dbReference type="DNASU" id="4019707"/>
<reference evidence="5 6" key="1">
    <citation type="submission" date="2006-03" db="EMBL/GenBank/DDBJ databases">
        <title>Complete sequence of Shewanella denitrificans OS217.</title>
        <authorList>
            <consortium name="US DOE Joint Genome Institute"/>
            <person name="Copeland A."/>
            <person name="Lucas S."/>
            <person name="Lapidus A."/>
            <person name="Barry K."/>
            <person name="Detter J.C."/>
            <person name="Glavina del Rio T."/>
            <person name="Hammon N."/>
            <person name="Israni S."/>
            <person name="Dalin E."/>
            <person name="Tice H."/>
            <person name="Pitluck S."/>
            <person name="Brettin T."/>
            <person name="Bruce D."/>
            <person name="Han C."/>
            <person name="Tapia R."/>
            <person name="Gilna P."/>
            <person name="Kiss H."/>
            <person name="Schmutz J."/>
            <person name="Larimer F."/>
            <person name="Land M."/>
            <person name="Hauser L."/>
            <person name="Kyrpides N."/>
            <person name="Lykidis A."/>
            <person name="Richardson P."/>
        </authorList>
    </citation>
    <scope>NUCLEOTIDE SEQUENCE [LARGE SCALE GENOMIC DNA]</scope>
    <source>
        <strain evidence="6">OS217 / ATCC BAA-1090 / DSM 15013</strain>
    </source>
</reference>
<evidence type="ECO:0000259" key="4">
    <source>
        <dbReference type="PROSITE" id="PS50995"/>
    </source>
</evidence>
<keyword evidence="3" id="KW-0804">Transcription</keyword>
<evidence type="ECO:0000256" key="3">
    <source>
        <dbReference type="ARBA" id="ARBA00023163"/>
    </source>
</evidence>
<dbReference type="KEGG" id="sdn:Sden_3181"/>
<dbReference type="AlphaFoldDB" id="Q12JB9"/>
<dbReference type="HOGENOM" id="CLU_083287_27_3_6"/>
<dbReference type="STRING" id="318161.Sden_3181"/>
<dbReference type="GO" id="GO:0003677">
    <property type="term" value="F:DNA binding"/>
    <property type="evidence" value="ECO:0007669"/>
    <property type="project" value="UniProtKB-KW"/>
</dbReference>
<keyword evidence="2" id="KW-0238">DNA-binding</keyword>
<dbReference type="RefSeq" id="WP_011497602.1">
    <property type="nucleotide sequence ID" value="NC_007954.1"/>
</dbReference>
<dbReference type="Proteomes" id="UP000001982">
    <property type="component" value="Chromosome"/>
</dbReference>
<proteinExistence type="predicted"/>
<dbReference type="SMART" id="SM00347">
    <property type="entry name" value="HTH_MARR"/>
    <property type="match status" value="1"/>
</dbReference>
<dbReference type="PRINTS" id="PR00598">
    <property type="entry name" value="HTHMARR"/>
</dbReference>
<dbReference type="SUPFAM" id="SSF46785">
    <property type="entry name" value="Winged helix' DNA-binding domain"/>
    <property type="match status" value="1"/>
</dbReference>
<organism evidence="5 6">
    <name type="scientific">Shewanella denitrificans (strain OS217 / ATCC BAA-1090 / DSM 15013)</name>
    <dbReference type="NCBI Taxonomy" id="318161"/>
    <lineage>
        <taxon>Bacteria</taxon>
        <taxon>Pseudomonadati</taxon>
        <taxon>Pseudomonadota</taxon>
        <taxon>Gammaproteobacteria</taxon>
        <taxon>Alteromonadales</taxon>
        <taxon>Shewanellaceae</taxon>
        <taxon>Shewanella</taxon>
    </lineage>
</organism>
<dbReference type="GO" id="GO:0003700">
    <property type="term" value="F:DNA-binding transcription factor activity"/>
    <property type="evidence" value="ECO:0007669"/>
    <property type="project" value="InterPro"/>
</dbReference>
<dbReference type="eggNOG" id="COG1846">
    <property type="taxonomic scope" value="Bacteria"/>
</dbReference>
<evidence type="ECO:0000256" key="1">
    <source>
        <dbReference type="ARBA" id="ARBA00023015"/>
    </source>
</evidence>
<dbReference type="InterPro" id="IPR000835">
    <property type="entry name" value="HTH_MarR-typ"/>
</dbReference>
<evidence type="ECO:0000256" key="2">
    <source>
        <dbReference type="ARBA" id="ARBA00023125"/>
    </source>
</evidence>
<dbReference type="PROSITE" id="PS50995">
    <property type="entry name" value="HTH_MARR_2"/>
    <property type="match status" value="1"/>
</dbReference>
<protein>
    <submittedName>
        <fullName evidence="5">Transcriptional regulator, MarR family</fullName>
    </submittedName>
</protein>
<dbReference type="SMR" id="Q12JB9"/>
<accession>Q12JB9</accession>
<keyword evidence="1" id="KW-0805">Transcription regulation</keyword>
<dbReference type="PANTHER" id="PTHR42756">
    <property type="entry name" value="TRANSCRIPTIONAL REGULATOR, MARR"/>
    <property type="match status" value="1"/>
</dbReference>
<evidence type="ECO:0000313" key="6">
    <source>
        <dbReference type="Proteomes" id="UP000001982"/>
    </source>
</evidence>
<feature type="domain" description="HTH marR-type" evidence="4">
    <location>
        <begin position="22"/>
        <end position="154"/>
    </location>
</feature>
<keyword evidence="6" id="KW-1185">Reference proteome</keyword>
<dbReference type="OrthoDB" id="5296557at2"/>
<evidence type="ECO:0000313" key="5">
    <source>
        <dbReference type="EMBL" id="ABE56457.1"/>
    </source>
</evidence>